<sequence>MPAEISDPAIKLFGKTIQVLTKKEIQAKEDVRSEGAANDKEFSHNSNSKDNSSTKERTHDHEHEDQEEPGDTGSSSEPKNNPTTNQDTTESPEQEDPINPQEVGGGEEENQELGIGQERTNKKPSKLLPCARCNSLETKFCYYNNYNVNQPRHFCKSCQRYWTAGGTMRNVPVGAGRRKNKHSSSSHYRQIPSLTPDGLPTSCSNNYESSHIIQNGVAKPTGTVLSFGSDIPLCESVASVLNLAEHRVAATRRNGLIKAEEEKPQENGEDISCGSSSLTSTNSMDKEQNRVQFQDPNYATGFASGYSGAPWPYPWSPVQWSTPTIGSPAFCAPSIPLSFYHGSYWGCIPGGWPVPWVANGDGGLTSPTSLSNNSSLNSPTLGKHPRDRNLDNQSKTDSCLWVPKTLRIEDSGEAVNSSIWATLKANKEKVDTISGGGIFKAFHSKGDDKNRSSEASQVLHANPAALSRSHNFHENF</sequence>
<evidence type="ECO:0000259" key="10">
    <source>
        <dbReference type="PROSITE" id="PS50884"/>
    </source>
</evidence>
<dbReference type="Gramene" id="ERM94520">
    <property type="protein sequence ID" value="ERM94520"/>
    <property type="gene ID" value="AMTR_s00010p00264070"/>
</dbReference>
<evidence type="ECO:0000256" key="8">
    <source>
        <dbReference type="PROSITE-ProRule" id="PRU00071"/>
    </source>
</evidence>
<keyword evidence="3" id="KW-0862">Zinc</keyword>
<accession>W1NH69</accession>
<evidence type="ECO:0000256" key="7">
    <source>
        <dbReference type="ARBA" id="ARBA00023242"/>
    </source>
</evidence>
<dbReference type="eggNOG" id="ENOG502QSI8">
    <property type="taxonomic scope" value="Eukaryota"/>
</dbReference>
<evidence type="ECO:0000256" key="5">
    <source>
        <dbReference type="ARBA" id="ARBA00023125"/>
    </source>
</evidence>
<dbReference type="PROSITE" id="PS01361">
    <property type="entry name" value="ZF_DOF_1"/>
    <property type="match status" value="1"/>
</dbReference>
<dbReference type="PROSITE" id="PS50884">
    <property type="entry name" value="ZF_DOF_2"/>
    <property type="match status" value="1"/>
</dbReference>
<gene>
    <name evidence="11" type="ORF">AMTR_s00010p00264070</name>
</gene>
<dbReference type="Proteomes" id="UP000017836">
    <property type="component" value="Unassembled WGS sequence"/>
</dbReference>
<feature type="region of interest" description="Disordered" evidence="9">
    <location>
        <begin position="258"/>
        <end position="286"/>
    </location>
</feature>
<dbReference type="OrthoDB" id="1927254at2759"/>
<feature type="compositionally biased region" description="Basic and acidic residues" evidence="9">
    <location>
        <begin position="52"/>
        <end position="64"/>
    </location>
</feature>
<dbReference type="EMBL" id="KI397513">
    <property type="protein sequence ID" value="ERM94520.1"/>
    <property type="molecule type" value="Genomic_DNA"/>
</dbReference>
<dbReference type="PANTHER" id="PTHR31089">
    <property type="entry name" value="CYCLIC DOF FACTOR 2"/>
    <property type="match status" value="1"/>
</dbReference>
<feature type="domain" description="Dof-type" evidence="10">
    <location>
        <begin position="128"/>
        <end position="182"/>
    </location>
</feature>
<evidence type="ECO:0000256" key="4">
    <source>
        <dbReference type="ARBA" id="ARBA00023015"/>
    </source>
</evidence>
<feature type="region of interest" description="Disordered" evidence="9">
    <location>
        <begin position="24"/>
        <end position="120"/>
    </location>
</feature>
<keyword evidence="2 8" id="KW-0863">Zinc-finger</keyword>
<evidence type="ECO:0000256" key="3">
    <source>
        <dbReference type="ARBA" id="ARBA00022833"/>
    </source>
</evidence>
<dbReference type="InterPro" id="IPR003851">
    <property type="entry name" value="Znf_Dof"/>
</dbReference>
<feature type="compositionally biased region" description="Low complexity" evidence="9">
    <location>
        <begin position="367"/>
        <end position="381"/>
    </location>
</feature>
<evidence type="ECO:0000256" key="2">
    <source>
        <dbReference type="ARBA" id="ARBA00022771"/>
    </source>
</evidence>
<keyword evidence="6" id="KW-0804">Transcription</keyword>
<proteinExistence type="predicted"/>
<evidence type="ECO:0000256" key="9">
    <source>
        <dbReference type="SAM" id="MobiDB-lite"/>
    </source>
</evidence>
<keyword evidence="4" id="KW-0805">Transcription regulation</keyword>
<organism evidence="11 12">
    <name type="scientific">Amborella trichopoda</name>
    <dbReference type="NCBI Taxonomy" id="13333"/>
    <lineage>
        <taxon>Eukaryota</taxon>
        <taxon>Viridiplantae</taxon>
        <taxon>Streptophyta</taxon>
        <taxon>Embryophyta</taxon>
        <taxon>Tracheophyta</taxon>
        <taxon>Spermatophyta</taxon>
        <taxon>Magnoliopsida</taxon>
        <taxon>Amborellales</taxon>
        <taxon>Amborellaceae</taxon>
        <taxon>Amborella</taxon>
    </lineage>
</organism>
<feature type="compositionally biased region" description="Basic and acidic residues" evidence="9">
    <location>
        <begin position="24"/>
        <end position="43"/>
    </location>
</feature>
<dbReference type="KEGG" id="atr:18422296"/>
<dbReference type="Pfam" id="PF02701">
    <property type="entry name" value="Zn_ribbon_Dof"/>
    <property type="match status" value="1"/>
</dbReference>
<dbReference type="OMA" id="QWNFPSM"/>
<evidence type="ECO:0000313" key="12">
    <source>
        <dbReference type="Proteomes" id="UP000017836"/>
    </source>
</evidence>
<keyword evidence="7 8" id="KW-0539">Nucleus</keyword>
<evidence type="ECO:0000313" key="11">
    <source>
        <dbReference type="EMBL" id="ERM94520.1"/>
    </source>
</evidence>
<protein>
    <recommendedName>
        <fullName evidence="10">Dof-type domain-containing protein</fullName>
    </recommendedName>
</protein>
<feature type="compositionally biased region" description="Polar residues" evidence="9">
    <location>
        <begin position="72"/>
        <end position="89"/>
    </location>
</feature>
<dbReference type="PANTHER" id="PTHR31089:SF1">
    <property type="entry name" value="CYCLIC DOF FACTOR 3"/>
    <property type="match status" value="1"/>
</dbReference>
<dbReference type="HOGENOM" id="CLU_030533_1_0_1"/>
<dbReference type="GO" id="GO:0005634">
    <property type="term" value="C:nucleus"/>
    <property type="evidence" value="ECO:0007669"/>
    <property type="project" value="UniProtKB-SubCell"/>
</dbReference>
<reference evidence="12" key="1">
    <citation type="journal article" date="2013" name="Science">
        <title>The Amborella genome and the evolution of flowering plants.</title>
        <authorList>
            <consortium name="Amborella Genome Project"/>
        </authorList>
    </citation>
    <scope>NUCLEOTIDE SEQUENCE [LARGE SCALE GENOMIC DNA]</scope>
</reference>
<dbReference type="GO" id="GO:0003677">
    <property type="term" value="F:DNA binding"/>
    <property type="evidence" value="ECO:0000318"/>
    <property type="project" value="GO_Central"/>
</dbReference>
<feature type="region of interest" description="Disordered" evidence="9">
    <location>
        <begin position="172"/>
        <end position="200"/>
    </location>
</feature>
<dbReference type="AlphaFoldDB" id="W1NH69"/>
<evidence type="ECO:0000256" key="1">
    <source>
        <dbReference type="ARBA" id="ARBA00022723"/>
    </source>
</evidence>
<dbReference type="GO" id="GO:0008270">
    <property type="term" value="F:zinc ion binding"/>
    <property type="evidence" value="ECO:0007669"/>
    <property type="project" value="UniProtKB-KW"/>
</dbReference>
<keyword evidence="12" id="KW-1185">Reference proteome</keyword>
<dbReference type="GO" id="GO:0003700">
    <property type="term" value="F:DNA-binding transcription factor activity"/>
    <property type="evidence" value="ECO:0000318"/>
    <property type="project" value="GO_Central"/>
</dbReference>
<dbReference type="InterPro" id="IPR045174">
    <property type="entry name" value="Dof"/>
</dbReference>
<evidence type="ECO:0000256" key="6">
    <source>
        <dbReference type="ARBA" id="ARBA00023163"/>
    </source>
</evidence>
<feature type="compositionally biased region" description="Low complexity" evidence="9">
    <location>
        <begin position="272"/>
        <end position="283"/>
    </location>
</feature>
<comment type="subcellular location">
    <subcellularLocation>
        <location evidence="8">Nucleus</location>
    </subcellularLocation>
</comment>
<feature type="region of interest" description="Disordered" evidence="9">
    <location>
        <begin position="367"/>
        <end position="395"/>
    </location>
</feature>
<name>W1NH69_AMBTC</name>
<keyword evidence="5 8" id="KW-0238">DNA-binding</keyword>
<keyword evidence="1" id="KW-0479">Metal-binding</keyword>